<dbReference type="Gramene" id="OGLUM01G24010.1">
    <property type="protein sequence ID" value="OGLUM01G24010.1"/>
    <property type="gene ID" value="OGLUM01G24010"/>
</dbReference>
<evidence type="ECO:0000313" key="2">
    <source>
        <dbReference type="EnsemblPlants" id="OGLUM01G24010.1"/>
    </source>
</evidence>
<organism evidence="2">
    <name type="scientific">Oryza glumipatula</name>
    <dbReference type="NCBI Taxonomy" id="40148"/>
    <lineage>
        <taxon>Eukaryota</taxon>
        <taxon>Viridiplantae</taxon>
        <taxon>Streptophyta</taxon>
        <taxon>Embryophyta</taxon>
        <taxon>Tracheophyta</taxon>
        <taxon>Spermatophyta</taxon>
        <taxon>Magnoliopsida</taxon>
        <taxon>Liliopsida</taxon>
        <taxon>Poales</taxon>
        <taxon>Poaceae</taxon>
        <taxon>BOP clade</taxon>
        <taxon>Oryzoideae</taxon>
        <taxon>Oryzeae</taxon>
        <taxon>Oryzinae</taxon>
        <taxon>Oryza</taxon>
    </lineage>
</organism>
<dbReference type="HOGENOM" id="CLU_2871263_0_0_1"/>
<feature type="region of interest" description="Disordered" evidence="1">
    <location>
        <begin position="40"/>
        <end position="64"/>
    </location>
</feature>
<accession>A0A0D9YAU2</accession>
<dbReference type="Proteomes" id="UP000026961">
    <property type="component" value="Chromosome 1"/>
</dbReference>
<name>A0A0D9YAU2_9ORYZ</name>
<evidence type="ECO:0000313" key="3">
    <source>
        <dbReference type="Proteomes" id="UP000026961"/>
    </source>
</evidence>
<feature type="compositionally biased region" description="Polar residues" evidence="1">
    <location>
        <begin position="40"/>
        <end position="51"/>
    </location>
</feature>
<evidence type="ECO:0000256" key="1">
    <source>
        <dbReference type="SAM" id="MobiDB-lite"/>
    </source>
</evidence>
<dbReference type="EnsemblPlants" id="OGLUM01G24010.1">
    <property type="protein sequence ID" value="OGLUM01G24010.1"/>
    <property type="gene ID" value="OGLUM01G24010"/>
</dbReference>
<dbReference type="AlphaFoldDB" id="A0A0D9YAU2"/>
<reference evidence="2" key="1">
    <citation type="submission" date="2013-08" db="EMBL/GenBank/DDBJ databases">
        <title>Oryza genome evolution.</title>
        <authorList>
            <person name="Wing R.A."/>
            <person name="Panaud O."/>
            <person name="Oliveira A.C."/>
        </authorList>
    </citation>
    <scope>NUCLEOTIDE SEQUENCE</scope>
</reference>
<reference evidence="2" key="2">
    <citation type="submission" date="2015-04" db="UniProtKB">
        <authorList>
            <consortium name="EnsemblPlants"/>
        </authorList>
    </citation>
    <scope>IDENTIFICATION</scope>
</reference>
<proteinExistence type="predicted"/>
<keyword evidence="3" id="KW-1185">Reference proteome</keyword>
<protein>
    <submittedName>
        <fullName evidence="2">Uncharacterized protein</fullName>
    </submittedName>
</protein>
<sequence>MESGGFPLCFAARISSELYPAMTLVIPAWSREATQLRFENFNSTPPRNDPNNPGMESGGYQATL</sequence>
<reference evidence="2" key="3">
    <citation type="submission" date="2018-05" db="EMBL/GenBank/DDBJ databases">
        <title>OgluRS3 (Oryza glumaepatula Reference Sequence Version 3).</title>
        <authorList>
            <person name="Zhang J."/>
            <person name="Kudrna D."/>
            <person name="Lee S."/>
            <person name="Talag J."/>
            <person name="Welchert J."/>
            <person name="Wing R.A."/>
        </authorList>
    </citation>
    <scope>NUCLEOTIDE SEQUENCE [LARGE SCALE GENOMIC DNA]</scope>
</reference>